<evidence type="ECO:0000256" key="1">
    <source>
        <dbReference type="SAM" id="MobiDB-lite"/>
    </source>
</evidence>
<proteinExistence type="predicted"/>
<dbReference type="EMBL" id="BJWL01000023">
    <property type="protein sequence ID" value="GFZ12786.1"/>
    <property type="molecule type" value="Genomic_DNA"/>
</dbReference>
<dbReference type="AlphaFoldDB" id="A0A7J0GPP1"/>
<protein>
    <submittedName>
        <fullName evidence="2">Vps51/Vps67 family (Components of vesicular transport) protein</fullName>
    </submittedName>
</protein>
<dbReference type="Proteomes" id="UP000585474">
    <property type="component" value="Unassembled WGS sequence"/>
</dbReference>
<organism evidence="2 3">
    <name type="scientific">Actinidia rufa</name>
    <dbReference type="NCBI Taxonomy" id="165716"/>
    <lineage>
        <taxon>Eukaryota</taxon>
        <taxon>Viridiplantae</taxon>
        <taxon>Streptophyta</taxon>
        <taxon>Embryophyta</taxon>
        <taxon>Tracheophyta</taxon>
        <taxon>Spermatophyta</taxon>
        <taxon>Magnoliopsida</taxon>
        <taxon>eudicotyledons</taxon>
        <taxon>Gunneridae</taxon>
        <taxon>Pentapetalae</taxon>
        <taxon>asterids</taxon>
        <taxon>Ericales</taxon>
        <taxon>Actinidiaceae</taxon>
        <taxon>Actinidia</taxon>
    </lineage>
</organism>
<comment type="caution">
    <text evidence="2">The sequence shown here is derived from an EMBL/GenBank/DDBJ whole genome shotgun (WGS) entry which is preliminary data.</text>
</comment>
<sequence>MITSSCFLERLIRLVKIKVSQREQTQKEEHRKTVLSGLVLVLAQLSVFIEQGGIPRITEEERQKRMLAPDDSSDDDGNGSEDVDNAQRLRSISGVILVIPSLMMKTRALKETDANLVHWALLYVDLWGTKNCIYRGKITQMREMENEKTAAEQRPWEQQNHCPSPSFRLPHPLPCLNIG</sequence>
<feature type="region of interest" description="Disordered" evidence="1">
    <location>
        <begin position="60"/>
        <end position="84"/>
    </location>
</feature>
<evidence type="ECO:0000313" key="2">
    <source>
        <dbReference type="EMBL" id="GFZ12786.1"/>
    </source>
</evidence>
<accession>A0A7J0GPP1</accession>
<gene>
    <name evidence="2" type="ORF">Acr_23g0011710</name>
</gene>
<evidence type="ECO:0000313" key="3">
    <source>
        <dbReference type="Proteomes" id="UP000585474"/>
    </source>
</evidence>
<name>A0A7J0GPP1_9ERIC</name>
<keyword evidence="3" id="KW-1185">Reference proteome</keyword>
<reference evidence="2 3" key="1">
    <citation type="submission" date="2019-07" db="EMBL/GenBank/DDBJ databases">
        <title>De Novo Assembly of kiwifruit Actinidia rufa.</title>
        <authorList>
            <person name="Sugita-Konishi S."/>
            <person name="Sato K."/>
            <person name="Mori E."/>
            <person name="Abe Y."/>
            <person name="Kisaki G."/>
            <person name="Hamano K."/>
            <person name="Suezawa K."/>
            <person name="Otani M."/>
            <person name="Fukuda T."/>
            <person name="Manabe T."/>
            <person name="Gomi K."/>
            <person name="Tabuchi M."/>
            <person name="Akimitsu K."/>
            <person name="Kataoka I."/>
        </authorList>
    </citation>
    <scope>NUCLEOTIDE SEQUENCE [LARGE SCALE GENOMIC DNA]</scope>
    <source>
        <strain evidence="3">cv. Fuchu</strain>
    </source>
</reference>
<feature type="compositionally biased region" description="Acidic residues" evidence="1">
    <location>
        <begin position="71"/>
        <end position="84"/>
    </location>
</feature>